<accession>A0ABU5KVY5</accession>
<evidence type="ECO:0000313" key="1">
    <source>
        <dbReference type="EMBL" id="MDZ5738052.1"/>
    </source>
</evidence>
<protein>
    <recommendedName>
        <fullName evidence="3">Peptidase M41 domain-containing protein</fullName>
    </recommendedName>
</protein>
<dbReference type="RefSeq" id="WP_322491009.1">
    <property type="nucleotide sequence ID" value="NZ_JAXUBM010000006.1"/>
</dbReference>
<proteinExistence type="predicted"/>
<organism evidence="1 2">
    <name type="scientific">Pseudomonas asiatica</name>
    <dbReference type="NCBI Taxonomy" id="2219225"/>
    <lineage>
        <taxon>Bacteria</taxon>
        <taxon>Pseudomonadati</taxon>
        <taxon>Pseudomonadota</taxon>
        <taxon>Gammaproteobacteria</taxon>
        <taxon>Pseudomonadales</taxon>
        <taxon>Pseudomonadaceae</taxon>
        <taxon>Pseudomonas</taxon>
    </lineage>
</organism>
<gene>
    <name evidence="1" type="ORF">SOW75_07610</name>
</gene>
<comment type="caution">
    <text evidence="1">The sequence shown here is derived from an EMBL/GenBank/DDBJ whole genome shotgun (WGS) entry which is preliminary data.</text>
</comment>
<evidence type="ECO:0008006" key="3">
    <source>
        <dbReference type="Google" id="ProtNLM"/>
    </source>
</evidence>
<evidence type="ECO:0000313" key="2">
    <source>
        <dbReference type="Proteomes" id="UP001292116"/>
    </source>
</evidence>
<dbReference type="EMBL" id="JAXUBM010000006">
    <property type="protein sequence ID" value="MDZ5738052.1"/>
    <property type="molecule type" value="Genomic_DNA"/>
</dbReference>
<sequence length="197" mass="22238">MSFVDVRLKVLKHELGHWLVSRHVGFRAGDIQITIFKGEVKKGVNEYQQDGSSMVFTAPVLNTIDDLKDYLDRRFQVLYAGIAAQIHGQAMTPEESGRIMELDAAGDLRIIRELVPMLRGSVYGPEISPEVSEKQIQELLDPNWNKTKSLVADLYPKIEWMAKTLSPFIKAHGRLYNFPLSLLEDTEQHYVAGPGSV</sequence>
<name>A0ABU5KVY5_9PSED</name>
<dbReference type="InterPro" id="IPR037219">
    <property type="entry name" value="Peptidase_M41-like"/>
</dbReference>
<dbReference type="SUPFAM" id="SSF140990">
    <property type="entry name" value="FtsH protease domain-like"/>
    <property type="match status" value="1"/>
</dbReference>
<keyword evidence="2" id="KW-1185">Reference proteome</keyword>
<reference evidence="1 2" key="1">
    <citation type="submission" date="2023-11" db="EMBL/GenBank/DDBJ databases">
        <title>Draft genomes analysis of Pseudomonas asiatica isolated from milk, feces and farm soil of cows suffering from clinical mastitis.</title>
        <authorList>
            <person name="Rahman T."/>
            <person name="Das Z.C."/>
            <person name="Hoque M.N."/>
        </authorList>
    </citation>
    <scope>NUCLEOTIDE SEQUENCE [LARGE SCALE GENOMIC DNA]</scope>
    <source>
        <strain evidence="1 2">2F2</strain>
    </source>
</reference>
<dbReference type="Proteomes" id="UP001292116">
    <property type="component" value="Unassembled WGS sequence"/>
</dbReference>